<accession>A0ABS5SGL9</accession>
<proteinExistence type="inferred from homology"/>
<dbReference type="EMBL" id="JAHCVK010000002">
    <property type="protein sequence ID" value="MBT0653172.1"/>
    <property type="molecule type" value="Genomic_DNA"/>
</dbReference>
<gene>
    <name evidence="7" type="ORF">KI810_08905</name>
</gene>
<evidence type="ECO:0000256" key="5">
    <source>
        <dbReference type="SAM" id="SignalP"/>
    </source>
</evidence>
<dbReference type="CDD" id="cd06333">
    <property type="entry name" value="PBP1_ABC_RPA1789-like"/>
    <property type="match status" value="1"/>
</dbReference>
<evidence type="ECO:0000313" key="7">
    <source>
        <dbReference type="EMBL" id="MBT0653172.1"/>
    </source>
</evidence>
<comment type="similarity">
    <text evidence="1">Belongs to the leucine-binding protein family.</text>
</comment>
<dbReference type="InterPro" id="IPR028081">
    <property type="entry name" value="Leu-bd"/>
</dbReference>
<feature type="signal peptide" evidence="5">
    <location>
        <begin position="1"/>
        <end position="18"/>
    </location>
</feature>
<comment type="caution">
    <text evidence="7">The sequence shown here is derived from an EMBL/GenBank/DDBJ whole genome shotgun (WGS) entry which is preliminary data.</text>
</comment>
<dbReference type="PANTHER" id="PTHR30483">
    <property type="entry name" value="LEUCINE-SPECIFIC-BINDING PROTEIN"/>
    <property type="match status" value="1"/>
</dbReference>
<protein>
    <submittedName>
        <fullName evidence="7">ABC transporter substrate-binding protein</fullName>
    </submittedName>
</protein>
<dbReference type="InterPro" id="IPR028082">
    <property type="entry name" value="Peripla_BP_I"/>
</dbReference>
<evidence type="ECO:0000256" key="2">
    <source>
        <dbReference type="ARBA" id="ARBA00022448"/>
    </source>
</evidence>
<feature type="domain" description="Leucine-binding protein" evidence="6">
    <location>
        <begin position="21"/>
        <end position="366"/>
    </location>
</feature>
<evidence type="ECO:0000313" key="8">
    <source>
        <dbReference type="Proteomes" id="UP000756860"/>
    </source>
</evidence>
<dbReference type="SUPFAM" id="SSF53822">
    <property type="entry name" value="Periplasmic binding protein-like I"/>
    <property type="match status" value="1"/>
</dbReference>
<dbReference type="PANTHER" id="PTHR30483:SF38">
    <property type="entry name" value="BLR7848 PROTEIN"/>
    <property type="match status" value="1"/>
</dbReference>
<evidence type="ECO:0000259" key="6">
    <source>
        <dbReference type="Pfam" id="PF13458"/>
    </source>
</evidence>
<dbReference type="Gene3D" id="3.40.50.2300">
    <property type="match status" value="2"/>
</dbReference>
<sequence length="379" mass="40491">MLAAVLVTILAGGAEAFAAEPIKIGGLFAITGPASFLGEPERNTAQMVVDEINAAGGVKGRKLQLIAYDTQGDSTKAKQLVNKLIKNDKVVAIIGPSTTGDTMAVIGDVERAEIPLISCAAGSKITEPVKKWVFKTAQNDGLAVAKIFDYLNRKKIAKVAILTVSDGFGSSGREQLKANAAKFGIQIVVDDTYNPKDTDMTPQLTKIRSSQAQAIICWGTNPGPAVVARNVKQLGIKLPVFMSHGVSSKKFIELAGDAAEGIILPSGRVIVSDVLPHQDKQKKSLMAFVKDYQKHYKVEGDHFGGHAWDAIMLLKGAIERGGDTPAAIRDALEKTTNFPGIGGVFNFSRTDHAGLTKDAFVLVEVKKRDWSLVRQAGIE</sequence>
<keyword evidence="8" id="KW-1185">Reference proteome</keyword>
<reference evidence="7 8" key="1">
    <citation type="submission" date="2021-05" db="EMBL/GenBank/DDBJ databases">
        <title>The draft genome of Geobacter luticola JCM 17780.</title>
        <authorList>
            <person name="Xu Z."/>
            <person name="Masuda Y."/>
            <person name="Itoh H."/>
            <person name="Senoo K."/>
        </authorList>
    </citation>
    <scope>NUCLEOTIDE SEQUENCE [LARGE SCALE GENOMIC DNA]</scope>
    <source>
        <strain evidence="7 8">JCM 17780</strain>
    </source>
</reference>
<keyword evidence="3 5" id="KW-0732">Signal</keyword>
<dbReference type="InterPro" id="IPR051010">
    <property type="entry name" value="BCAA_transport"/>
</dbReference>
<organism evidence="7 8">
    <name type="scientific">Geomobilimonas luticola</name>
    <dbReference type="NCBI Taxonomy" id="1114878"/>
    <lineage>
        <taxon>Bacteria</taxon>
        <taxon>Pseudomonadati</taxon>
        <taxon>Thermodesulfobacteriota</taxon>
        <taxon>Desulfuromonadia</taxon>
        <taxon>Geobacterales</taxon>
        <taxon>Geobacteraceae</taxon>
        <taxon>Geomobilimonas</taxon>
    </lineage>
</organism>
<dbReference type="Proteomes" id="UP000756860">
    <property type="component" value="Unassembled WGS sequence"/>
</dbReference>
<dbReference type="Pfam" id="PF13458">
    <property type="entry name" value="Peripla_BP_6"/>
    <property type="match status" value="1"/>
</dbReference>
<dbReference type="RefSeq" id="WP_214175198.1">
    <property type="nucleotide sequence ID" value="NZ_JAHCVK010000002.1"/>
</dbReference>
<evidence type="ECO:0000256" key="3">
    <source>
        <dbReference type="ARBA" id="ARBA00022729"/>
    </source>
</evidence>
<feature type="chain" id="PRO_5045561442" evidence="5">
    <location>
        <begin position="19"/>
        <end position="379"/>
    </location>
</feature>
<keyword evidence="2" id="KW-0813">Transport</keyword>
<keyword evidence="4" id="KW-0029">Amino-acid transport</keyword>
<evidence type="ECO:0000256" key="1">
    <source>
        <dbReference type="ARBA" id="ARBA00010062"/>
    </source>
</evidence>
<evidence type="ECO:0000256" key="4">
    <source>
        <dbReference type="ARBA" id="ARBA00022970"/>
    </source>
</evidence>
<dbReference type="InterPro" id="IPR000709">
    <property type="entry name" value="Leu_Ile_Val-bd"/>
</dbReference>
<dbReference type="PRINTS" id="PR00337">
    <property type="entry name" value="LEUILEVALBP"/>
</dbReference>
<name>A0ABS5SGL9_9BACT</name>